<accession>A0A561QRH1</accession>
<keyword evidence="1" id="KW-0732">Signal</keyword>
<proteinExistence type="predicted"/>
<evidence type="ECO:0000313" key="3">
    <source>
        <dbReference type="Proteomes" id="UP000320653"/>
    </source>
</evidence>
<name>A0A561QRH1_9HYPH</name>
<evidence type="ECO:0000256" key="1">
    <source>
        <dbReference type="SAM" id="SignalP"/>
    </source>
</evidence>
<feature type="chain" id="PRO_5021826987" evidence="1">
    <location>
        <begin position="29"/>
        <end position="122"/>
    </location>
</feature>
<keyword evidence="3" id="KW-1185">Reference proteome</keyword>
<organism evidence="2 3">
    <name type="scientific">Neorhizobium alkalisoli</name>
    <dbReference type="NCBI Taxonomy" id="528178"/>
    <lineage>
        <taxon>Bacteria</taxon>
        <taxon>Pseudomonadati</taxon>
        <taxon>Pseudomonadota</taxon>
        <taxon>Alphaproteobacteria</taxon>
        <taxon>Hyphomicrobiales</taxon>
        <taxon>Rhizobiaceae</taxon>
        <taxon>Rhizobium/Agrobacterium group</taxon>
        <taxon>Neorhizobium</taxon>
    </lineage>
</organism>
<gene>
    <name evidence="2" type="ORF">FHW37_104218</name>
</gene>
<dbReference type="OrthoDB" id="8372233at2"/>
<protein>
    <submittedName>
        <fullName evidence="2">Uncharacterized protein</fullName>
    </submittedName>
</protein>
<dbReference type="RefSeq" id="WP_145638404.1">
    <property type="nucleotide sequence ID" value="NZ_VIWP01000004.1"/>
</dbReference>
<comment type="caution">
    <text evidence="2">The sequence shown here is derived from an EMBL/GenBank/DDBJ whole genome shotgun (WGS) entry which is preliminary data.</text>
</comment>
<dbReference type="Proteomes" id="UP000320653">
    <property type="component" value="Unassembled WGS sequence"/>
</dbReference>
<dbReference type="AlphaFoldDB" id="A0A561QRH1"/>
<evidence type="ECO:0000313" key="2">
    <source>
        <dbReference type="EMBL" id="TWF52949.1"/>
    </source>
</evidence>
<sequence>MLKGAWILPAVMVVVLVLAALVPAAASAADNGPFARSPDSFFKNLPGVQPQQSLTDSDPNSYKCTSHIGTVYGFRGHGGFPFWDNAPARIYNCETKNGIRYTGTQMPNNQWVPGLNPHNLPE</sequence>
<feature type="signal peptide" evidence="1">
    <location>
        <begin position="1"/>
        <end position="28"/>
    </location>
</feature>
<reference evidence="2 3" key="1">
    <citation type="submission" date="2019-06" db="EMBL/GenBank/DDBJ databases">
        <title>Sorghum-associated microbial communities from plants grown in Nebraska, USA.</title>
        <authorList>
            <person name="Schachtman D."/>
        </authorList>
    </citation>
    <scope>NUCLEOTIDE SEQUENCE [LARGE SCALE GENOMIC DNA]</scope>
    <source>
        <strain evidence="2 3">1225</strain>
    </source>
</reference>
<dbReference type="EMBL" id="VIWP01000004">
    <property type="protein sequence ID" value="TWF52949.1"/>
    <property type="molecule type" value="Genomic_DNA"/>
</dbReference>